<sequence length="260" mass="28169">MGNQRGLGLYMQPLLHGRPARLAILDYGLFQVHEDGRIIGICGYLIQTTAGENILIDSGFPAKYGANSAAATDEDALAGFGQVLSLGKSNLAPAQLAQLGLARSDINLMIQSHTHIDHVGFMGGFPGVPIVIAAAERALPRPVYWSGKLTMEWPEAKYIELESDTRLGPGFDALLVPGHAPGQLAFALELPQTGPVVLTSDAISRPSELESDFTGAWDADLARHHANRLMTQAHNDKAMVIFGHCPEQWPKLRKAPEWYD</sequence>
<evidence type="ECO:0000259" key="6">
    <source>
        <dbReference type="SMART" id="SM00849"/>
    </source>
</evidence>
<dbReference type="Pfam" id="PF00753">
    <property type="entry name" value="Lactamase_B"/>
    <property type="match status" value="1"/>
</dbReference>
<dbReference type="InterPro" id="IPR036866">
    <property type="entry name" value="RibonucZ/Hydroxyglut_hydro"/>
</dbReference>
<dbReference type="InterPro" id="IPR051013">
    <property type="entry name" value="MBL_superfamily_lactonases"/>
</dbReference>
<protein>
    <recommendedName>
        <fullName evidence="6">Metallo-beta-lactamase domain-containing protein</fullName>
    </recommendedName>
</protein>
<evidence type="ECO:0000313" key="8">
    <source>
        <dbReference type="Proteomes" id="UP000001353"/>
    </source>
</evidence>
<dbReference type="AlphaFoldDB" id="F7ZM50"/>
<evidence type="ECO:0000256" key="2">
    <source>
        <dbReference type="ARBA" id="ARBA00007749"/>
    </source>
</evidence>
<gene>
    <name evidence="7" type="ordered locus">RLO149_p940420</name>
</gene>
<name>F7ZM50_ROSLO</name>
<keyword evidence="8" id="KW-1185">Reference proteome</keyword>
<keyword evidence="4" id="KW-0378">Hydrolase</keyword>
<keyword evidence="5" id="KW-0862">Zinc</keyword>
<feature type="domain" description="Metallo-beta-lactamase" evidence="6">
    <location>
        <begin position="40"/>
        <end position="244"/>
    </location>
</feature>
<proteinExistence type="inferred from homology"/>
<comment type="cofactor">
    <cofactor evidence="1">
        <name>Zn(2+)</name>
        <dbReference type="ChEBI" id="CHEBI:29105"/>
    </cofactor>
</comment>
<dbReference type="HOGENOM" id="CLU_030571_3_3_5"/>
<evidence type="ECO:0000256" key="4">
    <source>
        <dbReference type="ARBA" id="ARBA00022801"/>
    </source>
</evidence>
<dbReference type="Proteomes" id="UP000001353">
    <property type="component" value="Plasmid pRLO149_94"/>
</dbReference>
<keyword evidence="7" id="KW-0614">Plasmid</keyword>
<dbReference type="InterPro" id="IPR001279">
    <property type="entry name" value="Metallo-B-lactamas"/>
</dbReference>
<evidence type="ECO:0000256" key="1">
    <source>
        <dbReference type="ARBA" id="ARBA00001947"/>
    </source>
</evidence>
<comment type="similarity">
    <text evidence="2">Belongs to the metallo-beta-lactamase superfamily.</text>
</comment>
<evidence type="ECO:0000256" key="3">
    <source>
        <dbReference type="ARBA" id="ARBA00022723"/>
    </source>
</evidence>
<organism evidence="7 8">
    <name type="scientific">Roseobacter litoralis (strain ATCC 49566 / DSM 6996 / JCM 21268 / NBRC 15278 / OCh 149)</name>
    <dbReference type="NCBI Taxonomy" id="391595"/>
    <lineage>
        <taxon>Bacteria</taxon>
        <taxon>Pseudomonadati</taxon>
        <taxon>Pseudomonadota</taxon>
        <taxon>Alphaproteobacteria</taxon>
        <taxon>Rhodobacterales</taxon>
        <taxon>Roseobacteraceae</taxon>
        <taxon>Roseobacter</taxon>
    </lineage>
</organism>
<dbReference type="GO" id="GO:0016787">
    <property type="term" value="F:hydrolase activity"/>
    <property type="evidence" value="ECO:0007669"/>
    <property type="project" value="UniProtKB-KW"/>
</dbReference>
<evidence type="ECO:0000256" key="5">
    <source>
        <dbReference type="ARBA" id="ARBA00022833"/>
    </source>
</evidence>
<dbReference type="SUPFAM" id="SSF56281">
    <property type="entry name" value="Metallo-hydrolase/oxidoreductase"/>
    <property type="match status" value="1"/>
</dbReference>
<evidence type="ECO:0000313" key="7">
    <source>
        <dbReference type="EMBL" id="AEI96387.1"/>
    </source>
</evidence>
<geneLocation type="plasmid" evidence="7 8">
    <name>pRLO149_94</name>
</geneLocation>
<dbReference type="EMBL" id="CP002624">
    <property type="protein sequence ID" value="AEI96387.1"/>
    <property type="molecule type" value="Genomic_DNA"/>
</dbReference>
<reference evidence="7 8" key="1">
    <citation type="journal article" date="2011" name="BMC Genomics">
        <title>Comparative genome analysis and genome-guided physiological analysis of Roseobacter litoralis.</title>
        <authorList>
            <person name="Kalhoefer D."/>
            <person name="Thole S."/>
            <person name="Voget S."/>
            <person name="Lehmann R."/>
            <person name="Liesegang H."/>
            <person name="Wollher A."/>
            <person name="Daniel R."/>
            <person name="Simon M."/>
            <person name="Brinkhoff T."/>
        </authorList>
    </citation>
    <scope>NUCLEOTIDE SEQUENCE [LARGE SCALE GENOMIC DNA]</scope>
    <source>
        <strain evidence="8">ATCC 49566 / DSM 6996 / JCM 21268 / NBRC 15278 / OCh 149</strain>
    </source>
</reference>
<keyword evidence="3" id="KW-0479">Metal-binding</keyword>
<dbReference type="GO" id="GO:0046872">
    <property type="term" value="F:metal ion binding"/>
    <property type="evidence" value="ECO:0007669"/>
    <property type="project" value="UniProtKB-KW"/>
</dbReference>
<dbReference type="PANTHER" id="PTHR42978">
    <property type="entry name" value="QUORUM-QUENCHING LACTONASE YTNP-RELATED-RELATED"/>
    <property type="match status" value="1"/>
</dbReference>
<dbReference type="KEGG" id="rli:RLO149_p940420"/>
<dbReference type="PANTHER" id="PTHR42978:SF2">
    <property type="entry name" value="102 KBASES UNSTABLE REGION: FROM 1 TO 119443"/>
    <property type="match status" value="1"/>
</dbReference>
<dbReference type="SMART" id="SM00849">
    <property type="entry name" value="Lactamase_B"/>
    <property type="match status" value="1"/>
</dbReference>
<accession>F7ZM50</accession>
<dbReference type="Gene3D" id="3.60.15.10">
    <property type="entry name" value="Ribonuclease Z/Hydroxyacylglutathione hydrolase-like"/>
    <property type="match status" value="1"/>
</dbReference>